<protein>
    <submittedName>
        <fullName evidence="1">Uncharacterized protein</fullName>
    </submittedName>
</protein>
<dbReference type="RefSeq" id="WP_163150449.1">
    <property type="nucleotide sequence ID" value="NZ_VKHP01000006.1"/>
</dbReference>
<keyword evidence="2" id="KW-1185">Reference proteome</keyword>
<organism evidence="1 2">
    <name type="scientific">Bradyrhizobium uaiense</name>
    <dbReference type="NCBI Taxonomy" id="2594946"/>
    <lineage>
        <taxon>Bacteria</taxon>
        <taxon>Pseudomonadati</taxon>
        <taxon>Pseudomonadota</taxon>
        <taxon>Alphaproteobacteria</taxon>
        <taxon>Hyphomicrobiales</taxon>
        <taxon>Nitrobacteraceae</taxon>
        <taxon>Bradyrhizobium</taxon>
    </lineage>
</organism>
<comment type="caution">
    <text evidence="1">The sequence shown here is derived from an EMBL/GenBank/DDBJ whole genome shotgun (WGS) entry which is preliminary data.</text>
</comment>
<evidence type="ECO:0000313" key="1">
    <source>
        <dbReference type="EMBL" id="NEU94796.1"/>
    </source>
</evidence>
<proteinExistence type="predicted"/>
<reference evidence="1 2" key="1">
    <citation type="journal article" date="2020" name="Arch. Microbiol.">
        <title>Bradyrhizobium uaiense sp. nov., a new highly efficient cowpea symbiont.</title>
        <authorList>
            <person name="Cabral Michel D."/>
            <person name="Azarias Guimaraes A."/>
            <person name="Martins da Costa E."/>
            <person name="Soares de Carvalho T."/>
            <person name="Balsanelli E."/>
            <person name="Willems A."/>
            <person name="Maltempi de Souza E."/>
            <person name="de Souza Moreira F.M."/>
        </authorList>
    </citation>
    <scope>NUCLEOTIDE SEQUENCE [LARGE SCALE GENOMIC DNA]</scope>
    <source>
        <strain evidence="1 2">UFLA 03-164</strain>
    </source>
</reference>
<gene>
    <name evidence="1" type="ORF">FNJ47_02880</name>
</gene>
<name>A0A6P1B8F6_9BRAD</name>
<dbReference type="AlphaFoldDB" id="A0A6P1B8F6"/>
<sequence length="73" mass="8341">MAMTAEQVRMWLEFEKTKREIKEALWQVPADIDRAKVLISKKMGILIALDERPVKLKTPVIHIIEPDSDALAA</sequence>
<accession>A0A6P1B8F6</accession>
<dbReference type="Proteomes" id="UP000468531">
    <property type="component" value="Unassembled WGS sequence"/>
</dbReference>
<evidence type="ECO:0000313" key="2">
    <source>
        <dbReference type="Proteomes" id="UP000468531"/>
    </source>
</evidence>
<dbReference type="EMBL" id="VKHP01000006">
    <property type="protein sequence ID" value="NEU94796.1"/>
    <property type="molecule type" value="Genomic_DNA"/>
</dbReference>